<dbReference type="KEGG" id="nre:BES08_28680"/>
<organism evidence="3 4">
    <name type="scientific">Novosphingobium resinovorum</name>
    <dbReference type="NCBI Taxonomy" id="158500"/>
    <lineage>
        <taxon>Bacteria</taxon>
        <taxon>Pseudomonadati</taxon>
        <taxon>Pseudomonadota</taxon>
        <taxon>Alphaproteobacteria</taxon>
        <taxon>Sphingomonadales</taxon>
        <taxon>Sphingomonadaceae</taxon>
        <taxon>Novosphingobium</taxon>
    </lineage>
</organism>
<dbReference type="AlphaFoldDB" id="A0A1D8AFA1"/>
<dbReference type="OrthoDB" id="8369899at2"/>
<protein>
    <submittedName>
        <fullName evidence="3">Plasmid stabilization protein</fullName>
    </submittedName>
</protein>
<reference evidence="4" key="1">
    <citation type="journal article" date="2017" name="J. Biotechnol.">
        <title>Complete genome sequence of Novosphingobium resinovorum SA1, a versatile xenobiotic-degrading bacterium capable of utilizing sulfanilic acid.</title>
        <authorList>
            <person name="Hegedus B."/>
            <person name="Kos P.B."/>
            <person name="Balint B."/>
            <person name="Maroti G."/>
            <person name="Gan H.M."/>
            <person name="Perei K."/>
            <person name="Rakhely G."/>
        </authorList>
    </citation>
    <scope>NUCLEOTIDE SEQUENCE [LARGE SCALE GENOMIC DNA]</scope>
    <source>
        <strain evidence="4">SA1</strain>
    </source>
</reference>
<sequence>MIVSLSAEAENDLETIADFIARDNAARAVTFLHELRERCLGLADFPERYPFVPRYEAQRVRRCSHGNYVIFYRAEKQAVVVIHILNGAQDYAAVLGSE</sequence>
<geneLocation type="plasmid" evidence="3 4">
    <name>pSA2</name>
</geneLocation>
<keyword evidence="3" id="KW-0614">Plasmid</keyword>
<comment type="similarity">
    <text evidence="1">Belongs to the RelE toxin family.</text>
</comment>
<dbReference type="Proteomes" id="UP000094626">
    <property type="component" value="Plasmid pSA2"/>
</dbReference>
<accession>A0A1D8AFA1</accession>
<dbReference type="InterPro" id="IPR051803">
    <property type="entry name" value="TA_system_RelE-like_toxin"/>
</dbReference>
<dbReference type="EMBL" id="CP017077">
    <property type="protein sequence ID" value="AOR80782.1"/>
    <property type="molecule type" value="Genomic_DNA"/>
</dbReference>
<dbReference type="RefSeq" id="WP_008833391.1">
    <property type="nucleotide sequence ID" value="NZ_CP017077.1"/>
</dbReference>
<keyword evidence="2" id="KW-1277">Toxin-antitoxin system</keyword>
<evidence type="ECO:0000256" key="1">
    <source>
        <dbReference type="ARBA" id="ARBA00006226"/>
    </source>
</evidence>
<gene>
    <name evidence="3" type="ORF">BES08_28680</name>
</gene>
<name>A0A1D8AFA1_9SPHN</name>
<dbReference type="InterPro" id="IPR007712">
    <property type="entry name" value="RelE/ParE_toxin"/>
</dbReference>
<dbReference type="PANTHER" id="PTHR33755:SF6">
    <property type="entry name" value="PLASMID STABILIZATION SYSTEM PROTEIN"/>
    <property type="match status" value="1"/>
</dbReference>
<evidence type="ECO:0000313" key="3">
    <source>
        <dbReference type="EMBL" id="AOR80782.1"/>
    </source>
</evidence>
<dbReference type="InterPro" id="IPR035093">
    <property type="entry name" value="RelE/ParE_toxin_dom_sf"/>
</dbReference>
<keyword evidence="4" id="KW-1185">Reference proteome</keyword>
<dbReference type="PANTHER" id="PTHR33755">
    <property type="entry name" value="TOXIN PARE1-RELATED"/>
    <property type="match status" value="1"/>
</dbReference>
<evidence type="ECO:0000256" key="2">
    <source>
        <dbReference type="ARBA" id="ARBA00022649"/>
    </source>
</evidence>
<dbReference type="Pfam" id="PF05016">
    <property type="entry name" value="ParE_toxin"/>
    <property type="match status" value="1"/>
</dbReference>
<evidence type="ECO:0000313" key="4">
    <source>
        <dbReference type="Proteomes" id="UP000094626"/>
    </source>
</evidence>
<dbReference type="Gene3D" id="3.30.2310.20">
    <property type="entry name" value="RelE-like"/>
    <property type="match status" value="1"/>
</dbReference>
<proteinExistence type="inferred from homology"/>